<accession>A0A162CTA5</accession>
<name>A0A162CTA5_9CRUS</name>
<feature type="transmembrane region" description="Helical" evidence="1">
    <location>
        <begin position="23"/>
        <end position="41"/>
    </location>
</feature>
<keyword evidence="1" id="KW-0472">Membrane</keyword>
<keyword evidence="1" id="KW-1133">Transmembrane helix</keyword>
<feature type="non-terminal residue" evidence="2">
    <location>
        <position position="1"/>
    </location>
</feature>
<evidence type="ECO:0000256" key="1">
    <source>
        <dbReference type="SAM" id="Phobius"/>
    </source>
</evidence>
<dbReference type="Proteomes" id="UP000076858">
    <property type="component" value="Unassembled WGS sequence"/>
</dbReference>
<keyword evidence="1" id="KW-0812">Transmembrane</keyword>
<organism evidence="2 3">
    <name type="scientific">Daphnia magna</name>
    <dbReference type="NCBI Taxonomy" id="35525"/>
    <lineage>
        <taxon>Eukaryota</taxon>
        <taxon>Metazoa</taxon>
        <taxon>Ecdysozoa</taxon>
        <taxon>Arthropoda</taxon>
        <taxon>Crustacea</taxon>
        <taxon>Branchiopoda</taxon>
        <taxon>Diplostraca</taxon>
        <taxon>Cladocera</taxon>
        <taxon>Anomopoda</taxon>
        <taxon>Daphniidae</taxon>
        <taxon>Daphnia</taxon>
    </lineage>
</organism>
<sequence length="48" mass="5451">LIQSCNSLAACFLKAYSYRNRSYIIVSILTLVFHFSSSFIVEPQFSEG</sequence>
<keyword evidence="3" id="KW-1185">Reference proteome</keyword>
<proteinExistence type="predicted"/>
<evidence type="ECO:0000313" key="2">
    <source>
        <dbReference type="EMBL" id="KZR98873.1"/>
    </source>
</evidence>
<evidence type="ECO:0000313" key="3">
    <source>
        <dbReference type="Proteomes" id="UP000076858"/>
    </source>
</evidence>
<dbReference type="EMBL" id="LRGB01015511">
    <property type="protein sequence ID" value="KZR98873.1"/>
    <property type="molecule type" value="Genomic_DNA"/>
</dbReference>
<reference evidence="2 3" key="1">
    <citation type="submission" date="2016-03" db="EMBL/GenBank/DDBJ databases">
        <title>EvidentialGene: Evidence-directed Construction of Genes on Genomes.</title>
        <authorList>
            <person name="Gilbert D.G."/>
            <person name="Choi J.-H."/>
            <person name="Mockaitis K."/>
            <person name="Colbourne J."/>
            <person name="Pfrender M."/>
        </authorList>
    </citation>
    <scope>NUCLEOTIDE SEQUENCE [LARGE SCALE GENOMIC DNA]</scope>
    <source>
        <strain evidence="2 3">Xinb3</strain>
        <tissue evidence="2">Complete organism</tissue>
    </source>
</reference>
<comment type="caution">
    <text evidence="2">The sequence shown here is derived from an EMBL/GenBank/DDBJ whole genome shotgun (WGS) entry which is preliminary data.</text>
</comment>
<gene>
    <name evidence="2" type="ORF">APZ42_005508</name>
</gene>
<dbReference type="AlphaFoldDB" id="A0A162CTA5"/>
<protein>
    <submittedName>
        <fullName evidence="2">Uncharacterized protein</fullName>
    </submittedName>
</protein>